<dbReference type="Proteomes" id="UP000620559">
    <property type="component" value="Unassembled WGS sequence"/>
</dbReference>
<sequence length="213" mass="24534">MKHKNHVSSKAKTIRKEMQRKFGISEGDIVRALKGDERAAKHIAQMGIDGRRLSKYAPQLADNMIDSIQGTDALNKMWADVYQQVGKSSLAIESDIARTELADDDLNDGRTEKAFKFIQDKQLRADKHSDNMQALQMEAEIADIEQMANHEYRMQKLENKLPLKQMQADRDYKEQRLDHILQNGDASQLELVPEKRYTERSLLSRVVDFFKGK</sequence>
<evidence type="ECO:0000313" key="2">
    <source>
        <dbReference type="EMBL" id="MBE9212970.1"/>
    </source>
</evidence>
<proteinExistence type="predicted"/>
<evidence type="ECO:0000256" key="1">
    <source>
        <dbReference type="SAM" id="Coils"/>
    </source>
</evidence>
<dbReference type="AlphaFoldDB" id="A0A8J7F1J3"/>
<reference evidence="2" key="1">
    <citation type="submission" date="2020-10" db="EMBL/GenBank/DDBJ databases">
        <authorList>
            <person name="Castelo-Branco R."/>
            <person name="Eusebio N."/>
            <person name="Adriana R."/>
            <person name="Vieira A."/>
            <person name="Brugerolle De Fraissinette N."/>
            <person name="Rezende De Castro R."/>
            <person name="Schneider M.P."/>
            <person name="Vasconcelos V."/>
            <person name="Leao P.N."/>
        </authorList>
    </citation>
    <scope>NUCLEOTIDE SEQUENCE</scope>
    <source>
        <strain evidence="2">LEGE 06105</strain>
    </source>
</reference>
<comment type="caution">
    <text evidence="2">The sequence shown here is derived from an EMBL/GenBank/DDBJ whole genome shotgun (WGS) entry which is preliminary data.</text>
</comment>
<protein>
    <submittedName>
        <fullName evidence="2">Uncharacterized protein</fullName>
    </submittedName>
</protein>
<accession>A0A8J7F1J3</accession>
<feature type="coiled-coil region" evidence="1">
    <location>
        <begin position="118"/>
        <end position="145"/>
    </location>
</feature>
<name>A0A8J7F1J3_9CYAN</name>
<dbReference type="RefSeq" id="WP_193919413.1">
    <property type="nucleotide sequence ID" value="NZ_JADEWL010000022.1"/>
</dbReference>
<gene>
    <name evidence="2" type="ORF">IQ247_09775</name>
</gene>
<keyword evidence="3" id="KW-1185">Reference proteome</keyword>
<dbReference type="EMBL" id="JADEWL010000022">
    <property type="protein sequence ID" value="MBE9212970.1"/>
    <property type="molecule type" value="Genomic_DNA"/>
</dbReference>
<evidence type="ECO:0000313" key="3">
    <source>
        <dbReference type="Proteomes" id="UP000620559"/>
    </source>
</evidence>
<organism evidence="2 3">
    <name type="scientific">Plectonema cf. radiosum LEGE 06105</name>
    <dbReference type="NCBI Taxonomy" id="945769"/>
    <lineage>
        <taxon>Bacteria</taxon>
        <taxon>Bacillati</taxon>
        <taxon>Cyanobacteriota</taxon>
        <taxon>Cyanophyceae</taxon>
        <taxon>Oscillatoriophycideae</taxon>
        <taxon>Oscillatoriales</taxon>
        <taxon>Microcoleaceae</taxon>
        <taxon>Plectonema</taxon>
    </lineage>
</organism>
<keyword evidence="1" id="KW-0175">Coiled coil</keyword>